<dbReference type="InterPro" id="IPR001164">
    <property type="entry name" value="ArfGAP_dom"/>
</dbReference>
<evidence type="ECO:0000256" key="6">
    <source>
        <dbReference type="SAM" id="MobiDB-lite"/>
    </source>
</evidence>
<proteinExistence type="predicted"/>
<dbReference type="PANTHER" id="PTHR45705">
    <property type="entry name" value="FI20236P1"/>
    <property type="match status" value="1"/>
</dbReference>
<feature type="compositionally biased region" description="Polar residues" evidence="6">
    <location>
        <begin position="167"/>
        <end position="177"/>
    </location>
</feature>
<dbReference type="SMART" id="SM00105">
    <property type="entry name" value="ArfGap"/>
    <property type="match status" value="1"/>
</dbReference>
<evidence type="ECO:0000256" key="1">
    <source>
        <dbReference type="ARBA" id="ARBA00022468"/>
    </source>
</evidence>
<feature type="compositionally biased region" description="Polar residues" evidence="6">
    <location>
        <begin position="201"/>
        <end position="213"/>
    </location>
</feature>
<keyword evidence="4" id="KW-0862">Zinc</keyword>
<evidence type="ECO:0000256" key="4">
    <source>
        <dbReference type="ARBA" id="ARBA00022833"/>
    </source>
</evidence>
<evidence type="ECO:0000256" key="2">
    <source>
        <dbReference type="ARBA" id="ARBA00022723"/>
    </source>
</evidence>
<keyword evidence="2" id="KW-0479">Metal-binding</keyword>
<keyword evidence="1" id="KW-0343">GTPase activation</keyword>
<dbReference type="PRINTS" id="PR00405">
    <property type="entry name" value="REVINTRACTNG"/>
</dbReference>
<dbReference type="CDD" id="cd08839">
    <property type="entry name" value="ArfGap_SMAP"/>
    <property type="match status" value="1"/>
</dbReference>
<dbReference type="InterPro" id="IPR037278">
    <property type="entry name" value="ARFGAP/RecO"/>
</dbReference>
<organism evidence="8">
    <name type="scientific">Schistocephalus solidus</name>
    <name type="common">Tapeworm</name>
    <dbReference type="NCBI Taxonomy" id="70667"/>
    <lineage>
        <taxon>Eukaryota</taxon>
        <taxon>Metazoa</taxon>
        <taxon>Spiralia</taxon>
        <taxon>Lophotrochozoa</taxon>
        <taxon>Platyhelminthes</taxon>
        <taxon>Cestoda</taxon>
        <taxon>Eucestoda</taxon>
        <taxon>Diphyllobothriidea</taxon>
        <taxon>Diphyllobothriidae</taxon>
        <taxon>Schistocephalus</taxon>
    </lineage>
</organism>
<dbReference type="Gene3D" id="1.10.220.150">
    <property type="entry name" value="Arf GTPase activating protein"/>
    <property type="match status" value="1"/>
</dbReference>
<feature type="region of interest" description="Disordered" evidence="6">
    <location>
        <begin position="267"/>
        <end position="293"/>
    </location>
</feature>
<name>A0A0X3P0Q5_SCHSO</name>
<evidence type="ECO:0000313" key="8">
    <source>
        <dbReference type="EMBL" id="JAP45574.1"/>
    </source>
</evidence>
<sequence length="467" mass="49794">MMQRQPERQSVDRTQLIIAEILKDDDNKYCADCDAKAPRWASWNIGVLLCIRCAGIHRGLGVHISKVKSINLDSWEPHQIAMLREIGNRRGREIYEANLPEYFRRPQTDFALEQFIRAKYEQKRYIASDFIPPTPNADAVKKELNRLEQLHKKRPMASKSLALPTATGESSGKSQSRAPKPTTKPPALSPRKTSIIELSPTGRSQKTTSSPPNIDSAKLSKQGASESLIEVSAVPTVEAQPTPPSIQTSSSAADLIGLHVGPSLLPPGPALGTSASSPSVGASCDSAADGQSRPTKESILALYAKSPPMLGAVCPPVKRLADTGSPSFGVPSPANPQRQPQQSNLNWFSTGSSTPTAVPASDDLSFSSLQAAGPVPGQTFATNWGSTTSPNVSDSLAAPMRWPAVSGQPQQQPATAAAATFFGHNPSQPAAAANCGLQRTAWAAPQDYLAQIQNQLAGMQVQSSVRE</sequence>
<dbReference type="GO" id="GO:0008270">
    <property type="term" value="F:zinc ion binding"/>
    <property type="evidence" value="ECO:0007669"/>
    <property type="project" value="UniProtKB-KW"/>
</dbReference>
<dbReference type="GO" id="GO:0005737">
    <property type="term" value="C:cytoplasm"/>
    <property type="evidence" value="ECO:0007669"/>
    <property type="project" value="TreeGrafter"/>
</dbReference>
<feature type="domain" description="Arf-GAP" evidence="7">
    <location>
        <begin position="15"/>
        <end position="138"/>
    </location>
</feature>
<dbReference type="GO" id="GO:0005096">
    <property type="term" value="F:GTPase activator activity"/>
    <property type="evidence" value="ECO:0007669"/>
    <property type="project" value="UniProtKB-KW"/>
</dbReference>
<feature type="region of interest" description="Disordered" evidence="6">
    <location>
        <begin position="324"/>
        <end position="359"/>
    </location>
</feature>
<dbReference type="FunFam" id="1.10.220.150:FF:000009">
    <property type="entry name" value="stromal membrane-associated protein 1 isoform X1"/>
    <property type="match status" value="1"/>
</dbReference>
<accession>A0A0X3P0Q5</accession>
<dbReference type="PANTHER" id="PTHR45705:SF1">
    <property type="entry name" value="FI20236P1"/>
    <property type="match status" value="1"/>
</dbReference>
<dbReference type="InterPro" id="IPR051718">
    <property type="entry name" value="ARF_GTPase-activating"/>
</dbReference>
<evidence type="ECO:0000256" key="5">
    <source>
        <dbReference type="PROSITE-ProRule" id="PRU00288"/>
    </source>
</evidence>
<keyword evidence="3 5" id="KW-0863">Zinc-finger</keyword>
<gene>
    <name evidence="8" type="ORF">TR82557</name>
</gene>
<dbReference type="EMBL" id="GEEE01017651">
    <property type="protein sequence ID" value="JAP45574.1"/>
    <property type="molecule type" value="Transcribed_RNA"/>
</dbReference>
<evidence type="ECO:0000256" key="3">
    <source>
        <dbReference type="ARBA" id="ARBA00022771"/>
    </source>
</evidence>
<reference evidence="8" key="1">
    <citation type="submission" date="2016-01" db="EMBL/GenBank/DDBJ databases">
        <title>Reference transcriptome for the parasite Schistocephalus solidus: insights into the molecular evolution of parasitism.</title>
        <authorList>
            <person name="Hebert F.O."/>
            <person name="Grambauer S."/>
            <person name="Barber I."/>
            <person name="Landry C.R."/>
            <person name="Aubin-Horth N."/>
        </authorList>
    </citation>
    <scope>NUCLEOTIDE SEQUENCE</scope>
</reference>
<dbReference type="InterPro" id="IPR044732">
    <property type="entry name" value="ArfGAP_SMAP1-like"/>
</dbReference>
<protein>
    <recommendedName>
        <fullName evidence="7">Arf-GAP domain-containing protein</fullName>
    </recommendedName>
</protein>
<dbReference type="PROSITE" id="PS50115">
    <property type="entry name" value="ARFGAP"/>
    <property type="match status" value="1"/>
</dbReference>
<feature type="region of interest" description="Disordered" evidence="6">
    <location>
        <begin position="151"/>
        <end position="223"/>
    </location>
</feature>
<dbReference type="InterPro" id="IPR038508">
    <property type="entry name" value="ArfGAP_dom_sf"/>
</dbReference>
<dbReference type="Pfam" id="PF01412">
    <property type="entry name" value="ArfGap"/>
    <property type="match status" value="1"/>
</dbReference>
<dbReference type="SUPFAM" id="SSF57863">
    <property type="entry name" value="ArfGap/RecO-like zinc finger"/>
    <property type="match status" value="1"/>
</dbReference>
<feature type="compositionally biased region" description="Polar residues" evidence="6">
    <location>
        <begin position="335"/>
        <end position="356"/>
    </location>
</feature>
<evidence type="ECO:0000259" key="7">
    <source>
        <dbReference type="PROSITE" id="PS50115"/>
    </source>
</evidence>
<dbReference type="AlphaFoldDB" id="A0A0X3P0Q5"/>